<accession>A0A8T0HPI2</accession>
<protein>
    <submittedName>
        <fullName evidence="1">Uncharacterized protein</fullName>
    </submittedName>
</protein>
<dbReference type="AlphaFoldDB" id="A0A8T0HPI2"/>
<dbReference type="PANTHER" id="PTHR46880:SF5">
    <property type="entry name" value="DUF4371 DOMAIN-CONTAINING PROTEIN"/>
    <property type="match status" value="1"/>
</dbReference>
<dbReference type="Proteomes" id="UP000822688">
    <property type="component" value="Chromosome V"/>
</dbReference>
<evidence type="ECO:0000313" key="2">
    <source>
        <dbReference type="Proteomes" id="UP000822688"/>
    </source>
</evidence>
<reference evidence="1" key="1">
    <citation type="submission" date="2020-06" db="EMBL/GenBank/DDBJ databases">
        <title>WGS assembly of Ceratodon purpureus strain R40.</title>
        <authorList>
            <person name="Carey S.B."/>
            <person name="Jenkins J."/>
            <person name="Shu S."/>
            <person name="Lovell J.T."/>
            <person name="Sreedasyam A."/>
            <person name="Maumus F."/>
            <person name="Tiley G.P."/>
            <person name="Fernandez-Pozo N."/>
            <person name="Barry K."/>
            <person name="Chen C."/>
            <person name="Wang M."/>
            <person name="Lipzen A."/>
            <person name="Daum C."/>
            <person name="Saski C.A."/>
            <person name="Payton A.C."/>
            <person name="Mcbreen J.C."/>
            <person name="Conrad R.E."/>
            <person name="Kollar L.M."/>
            <person name="Olsson S."/>
            <person name="Huttunen S."/>
            <person name="Landis J.B."/>
            <person name="Wickett N.J."/>
            <person name="Johnson M.G."/>
            <person name="Rensing S.A."/>
            <person name="Grimwood J."/>
            <person name="Schmutz J."/>
            <person name="Mcdaniel S.F."/>
        </authorList>
    </citation>
    <scope>NUCLEOTIDE SEQUENCE</scope>
    <source>
        <strain evidence="1">R40</strain>
    </source>
</reference>
<dbReference type="EMBL" id="CM026426">
    <property type="protein sequence ID" value="KAG0572707.1"/>
    <property type="molecule type" value="Genomic_DNA"/>
</dbReference>
<keyword evidence="2" id="KW-1185">Reference proteome</keyword>
<gene>
    <name evidence="1" type="ORF">KC19_VG119100</name>
</gene>
<sequence>MLEYESRLTLYKFLNVLDLPNVHWCDNSCRVMASYIYRVVIEEIKNLIRDASFIVVTIDEVTSIENGSYLPVHYYTVNDWVRVLHVISLRKVDCASIAANLTKLVVEAVKTEGGLNPGQIASKLLTFGADIASALEDWRLEATTHISEEHAPFCIDVHCVANRCNLALRALLTQPIFGAIEQVLGQTYSTSVRAQEIFRA</sequence>
<proteinExistence type="predicted"/>
<comment type="caution">
    <text evidence="1">The sequence shown here is derived from an EMBL/GenBank/DDBJ whole genome shotgun (WGS) entry which is preliminary data.</text>
</comment>
<dbReference type="PANTHER" id="PTHR46880">
    <property type="entry name" value="RAS-ASSOCIATING DOMAIN-CONTAINING PROTEIN"/>
    <property type="match status" value="1"/>
</dbReference>
<organism evidence="1 2">
    <name type="scientific">Ceratodon purpureus</name>
    <name type="common">Fire moss</name>
    <name type="synonym">Dicranum purpureum</name>
    <dbReference type="NCBI Taxonomy" id="3225"/>
    <lineage>
        <taxon>Eukaryota</taxon>
        <taxon>Viridiplantae</taxon>
        <taxon>Streptophyta</taxon>
        <taxon>Embryophyta</taxon>
        <taxon>Bryophyta</taxon>
        <taxon>Bryophytina</taxon>
        <taxon>Bryopsida</taxon>
        <taxon>Dicranidae</taxon>
        <taxon>Pseudoditrichales</taxon>
        <taxon>Ditrichaceae</taxon>
        <taxon>Ceratodon</taxon>
    </lineage>
</organism>
<name>A0A8T0HPI2_CERPU</name>
<evidence type="ECO:0000313" key="1">
    <source>
        <dbReference type="EMBL" id="KAG0572707.1"/>
    </source>
</evidence>